<dbReference type="Proteomes" id="UP000690515">
    <property type="component" value="Unassembled WGS sequence"/>
</dbReference>
<dbReference type="EMBL" id="JAGSOY010000011">
    <property type="protein sequence ID" value="MBU2710784.1"/>
    <property type="molecule type" value="Genomic_DNA"/>
</dbReference>
<dbReference type="Pfam" id="PF13673">
    <property type="entry name" value="Acetyltransf_10"/>
    <property type="match status" value="1"/>
</dbReference>
<dbReference type="Gene3D" id="3.40.630.30">
    <property type="match status" value="1"/>
</dbReference>
<keyword evidence="2" id="KW-0808">Transferase</keyword>
<sequence>MNITYKINEIVDVEQFINLLNNTTLGERRPVNDYNCIQGMLKNSNLIISAWVQDQLVGIARSVTDFNYACYLSDLAIDEKYQRFGMGKQLITLTQAQLGPRCKITLLAAPAAREYYKHIGFTQNEYCWTLDRHQTVTSLANK</sequence>
<dbReference type="EC" id="2.3.1.-" evidence="2"/>
<dbReference type="GO" id="GO:0016746">
    <property type="term" value="F:acyltransferase activity"/>
    <property type="evidence" value="ECO:0007669"/>
    <property type="project" value="UniProtKB-KW"/>
</dbReference>
<name>A0ABS5Z9Q8_9GAMM</name>
<evidence type="ECO:0000313" key="3">
    <source>
        <dbReference type="Proteomes" id="UP000690515"/>
    </source>
</evidence>
<dbReference type="RefSeq" id="WP_215818950.1">
    <property type="nucleotide sequence ID" value="NZ_JAGSOY010000011.1"/>
</dbReference>
<dbReference type="InterPro" id="IPR053144">
    <property type="entry name" value="Acetyltransferase_Butenolide"/>
</dbReference>
<gene>
    <name evidence="2" type="ORF">KCG35_06915</name>
</gene>
<proteinExistence type="predicted"/>
<reference evidence="2 3" key="1">
    <citation type="submission" date="2021-04" db="EMBL/GenBank/DDBJ databases">
        <authorList>
            <person name="Pira H."/>
            <person name="Risdian C."/>
            <person name="Wink J."/>
        </authorList>
    </citation>
    <scope>NUCLEOTIDE SEQUENCE [LARGE SCALE GENOMIC DNA]</scope>
    <source>
        <strain evidence="2 3">WH53</strain>
    </source>
</reference>
<organism evidence="2 3">
    <name type="scientific">Zooshikella harenae</name>
    <dbReference type="NCBI Taxonomy" id="2827238"/>
    <lineage>
        <taxon>Bacteria</taxon>
        <taxon>Pseudomonadati</taxon>
        <taxon>Pseudomonadota</taxon>
        <taxon>Gammaproteobacteria</taxon>
        <taxon>Oceanospirillales</taxon>
        <taxon>Zooshikellaceae</taxon>
        <taxon>Zooshikella</taxon>
    </lineage>
</organism>
<accession>A0ABS5Z9Q8</accession>
<protein>
    <submittedName>
        <fullName evidence="2">GNAT family N-acetyltransferase</fullName>
        <ecNumber evidence="2">2.3.1.-</ecNumber>
    </submittedName>
</protein>
<keyword evidence="3" id="KW-1185">Reference proteome</keyword>
<dbReference type="InterPro" id="IPR000182">
    <property type="entry name" value="GNAT_dom"/>
</dbReference>
<evidence type="ECO:0000259" key="1">
    <source>
        <dbReference type="PROSITE" id="PS51186"/>
    </source>
</evidence>
<dbReference type="CDD" id="cd04301">
    <property type="entry name" value="NAT_SF"/>
    <property type="match status" value="1"/>
</dbReference>
<dbReference type="PANTHER" id="PTHR43233:SF1">
    <property type="entry name" value="FAMILY N-ACETYLTRANSFERASE, PUTATIVE (AFU_ORTHOLOGUE AFUA_6G03350)-RELATED"/>
    <property type="match status" value="1"/>
</dbReference>
<keyword evidence="2" id="KW-0012">Acyltransferase</keyword>
<comment type="caution">
    <text evidence="2">The sequence shown here is derived from an EMBL/GenBank/DDBJ whole genome shotgun (WGS) entry which is preliminary data.</text>
</comment>
<dbReference type="SUPFAM" id="SSF55729">
    <property type="entry name" value="Acyl-CoA N-acyltransferases (Nat)"/>
    <property type="match status" value="1"/>
</dbReference>
<evidence type="ECO:0000313" key="2">
    <source>
        <dbReference type="EMBL" id="MBU2710784.1"/>
    </source>
</evidence>
<dbReference type="InterPro" id="IPR016181">
    <property type="entry name" value="Acyl_CoA_acyltransferase"/>
</dbReference>
<feature type="domain" description="N-acetyltransferase" evidence="1">
    <location>
        <begin position="3"/>
        <end position="142"/>
    </location>
</feature>
<dbReference type="PROSITE" id="PS51186">
    <property type="entry name" value="GNAT"/>
    <property type="match status" value="1"/>
</dbReference>
<dbReference type="PANTHER" id="PTHR43233">
    <property type="entry name" value="FAMILY N-ACETYLTRANSFERASE, PUTATIVE (AFU_ORTHOLOGUE AFUA_6G03350)-RELATED"/>
    <property type="match status" value="1"/>
</dbReference>